<evidence type="ECO:0000313" key="6">
    <source>
        <dbReference type="EMBL" id="KAK0397494.1"/>
    </source>
</evidence>
<keyword evidence="4" id="KW-1133">Transmembrane helix</keyword>
<evidence type="ECO:0000256" key="1">
    <source>
        <dbReference type="ARBA" id="ARBA00023054"/>
    </source>
</evidence>
<name>A0AA39H3K9_9BILA</name>
<dbReference type="InterPro" id="IPR019545">
    <property type="entry name" value="DM13_domain"/>
</dbReference>
<keyword evidence="4" id="KW-0812">Transmembrane</keyword>
<keyword evidence="4" id="KW-0472">Membrane</keyword>
<dbReference type="InterPro" id="IPR039478">
    <property type="entry name" value="FAM184A/B_N"/>
</dbReference>
<evidence type="ECO:0000256" key="3">
    <source>
        <dbReference type="SAM" id="MobiDB-lite"/>
    </source>
</evidence>
<gene>
    <name evidence="6" type="ORF">QR680_002147</name>
</gene>
<feature type="transmembrane region" description="Helical" evidence="4">
    <location>
        <begin position="1648"/>
        <end position="1669"/>
    </location>
</feature>
<dbReference type="PROSITE" id="PS51549">
    <property type="entry name" value="DM13"/>
    <property type="match status" value="1"/>
</dbReference>
<feature type="compositionally biased region" description="Basic and acidic residues" evidence="3">
    <location>
        <begin position="1392"/>
        <end position="1414"/>
    </location>
</feature>
<feature type="compositionally biased region" description="Low complexity" evidence="3">
    <location>
        <begin position="40"/>
        <end position="49"/>
    </location>
</feature>
<feature type="region of interest" description="Disordered" evidence="3">
    <location>
        <begin position="904"/>
        <end position="998"/>
    </location>
</feature>
<feature type="compositionally biased region" description="Low complexity" evidence="3">
    <location>
        <begin position="1259"/>
        <end position="1281"/>
    </location>
</feature>
<dbReference type="PANTHER" id="PTHR18870">
    <property type="entry name" value="PROTEIN TAG-278-RELATED"/>
    <property type="match status" value="1"/>
</dbReference>
<feature type="compositionally biased region" description="Basic and acidic residues" evidence="3">
    <location>
        <begin position="934"/>
        <end position="967"/>
    </location>
</feature>
<dbReference type="Pfam" id="PF15665">
    <property type="entry name" value="FAM184"/>
    <property type="match status" value="1"/>
</dbReference>
<feature type="compositionally biased region" description="Basic and acidic residues" evidence="3">
    <location>
        <begin position="1195"/>
        <end position="1206"/>
    </location>
</feature>
<feature type="coiled-coil region" evidence="2">
    <location>
        <begin position="141"/>
        <end position="835"/>
    </location>
</feature>
<feature type="domain" description="DM13" evidence="5">
    <location>
        <begin position="1541"/>
        <end position="1653"/>
    </location>
</feature>
<keyword evidence="1 2" id="KW-0175">Coiled coil</keyword>
<reference evidence="6" key="1">
    <citation type="submission" date="2023-06" db="EMBL/GenBank/DDBJ databases">
        <title>Genomic analysis of the entomopathogenic nematode Steinernema hermaphroditum.</title>
        <authorList>
            <person name="Schwarz E.M."/>
            <person name="Heppert J.K."/>
            <person name="Baniya A."/>
            <person name="Schwartz H.T."/>
            <person name="Tan C.-H."/>
            <person name="Antoshechkin I."/>
            <person name="Sternberg P.W."/>
            <person name="Goodrich-Blair H."/>
            <person name="Dillman A.R."/>
        </authorList>
    </citation>
    <scope>NUCLEOTIDE SEQUENCE</scope>
    <source>
        <strain evidence="6">PS9179</strain>
        <tissue evidence="6">Whole animal</tissue>
    </source>
</reference>
<organism evidence="6 7">
    <name type="scientific">Steinernema hermaphroditum</name>
    <dbReference type="NCBI Taxonomy" id="289476"/>
    <lineage>
        <taxon>Eukaryota</taxon>
        <taxon>Metazoa</taxon>
        <taxon>Ecdysozoa</taxon>
        <taxon>Nematoda</taxon>
        <taxon>Chromadorea</taxon>
        <taxon>Rhabditida</taxon>
        <taxon>Tylenchina</taxon>
        <taxon>Panagrolaimomorpha</taxon>
        <taxon>Strongyloidoidea</taxon>
        <taxon>Steinernematidae</taxon>
        <taxon>Steinernema</taxon>
    </lineage>
</organism>
<dbReference type="PANTHER" id="PTHR18870:SF9">
    <property type="entry name" value="PROTEIN TAG-278-RELATED"/>
    <property type="match status" value="1"/>
</dbReference>
<feature type="compositionally biased region" description="Polar residues" evidence="3">
    <location>
        <begin position="1207"/>
        <end position="1218"/>
    </location>
</feature>
<feature type="region of interest" description="Disordered" evidence="3">
    <location>
        <begin position="1325"/>
        <end position="1359"/>
    </location>
</feature>
<feature type="region of interest" description="Disordered" evidence="3">
    <location>
        <begin position="15"/>
        <end position="51"/>
    </location>
</feature>
<evidence type="ECO:0000256" key="2">
    <source>
        <dbReference type="SAM" id="Coils"/>
    </source>
</evidence>
<feature type="coiled-coil region" evidence="2">
    <location>
        <begin position="864"/>
        <end position="898"/>
    </location>
</feature>
<feature type="transmembrane region" description="Helical" evidence="4">
    <location>
        <begin position="1690"/>
        <end position="1716"/>
    </location>
</feature>
<proteinExistence type="predicted"/>
<keyword evidence="7" id="KW-1185">Reference proteome</keyword>
<comment type="caution">
    <text evidence="6">The sequence shown here is derived from an EMBL/GenBank/DDBJ whole genome shotgun (WGS) entry which is preliminary data.</text>
</comment>
<protein>
    <recommendedName>
        <fullName evidence="5">DM13 domain-containing protein</fullName>
    </recommendedName>
</protein>
<feature type="compositionally biased region" description="Polar residues" evidence="3">
    <location>
        <begin position="910"/>
        <end position="933"/>
    </location>
</feature>
<dbReference type="EMBL" id="JAUCMV010000005">
    <property type="protein sequence ID" value="KAK0397494.1"/>
    <property type="molecule type" value="Genomic_DNA"/>
</dbReference>
<sequence length="1720" mass="195825">MTTLTIAQWCPISDRTAESAAPVRDSRPDIAAWPAPPSTNGSNQNNNANQDTSVMEESGKLLTMIKVAAATGPGAPRGRESELKKKIQTLEDTVAEYERQKYNVMGTFSEYRERVAERERKLEAEYSSKIIALSEEVLGAKKDFEARMKSFQALQDKFEREKEQALEKLRQEHQKEIQLLEQRFSESQLLNLEQKYMIEIQRLEEERKSLKAEKERLGETFEIKLRRAQSLYETELSAAKMLYSKELEALRDHEEALKEELLARQDEFHDRLQELQNQSKRSREELACCKNEVSALEKKLQLKEAEVQAISKELEEAKNETNDSLKKLSEVESELRKTRLQYIEQEEELQRKANLLNIVEVAKTKLEAVIKDLQNEVKALKNKVEFLERERENLQSQSESQNQLQTSQVNALEAVLESVTKEKETAKENYEKLLEQEREQAEGREYAMKKEFTSKLNELEEQYTNLKEQLEQSAKDDTQEMKHELSALKNENANLIDEVAELKSKLRKAYREGQANEETMELRDELSECQEEINRLKSELEESVQLTRDRENEIVGLKEQLEQENELADDQLDVIRDEIREEIRTELLCSATFACKDDEIKELQAKIAESDKERDINQKLADQYLERAEQVENEKKRLEEVIEGLKRDMCTNGEEFQKLLENKTNEVTQLTTDLQRQTKTIEDLEKNQLNADEMLEKTLSERLETEVEKVKEQYTQQIEDSQQQADKKHSFLLEEIKSLNMASDEKTEQIEHLHERVKTLSEEVDTIRHELESKTEELKRFSSKTDEYLRKREQQQGLAFEKKIVTINKEHEKTIELLRKHEQELIAELSTLKAERSVKTEVTEIDVQTDDFEKPKPIIDLAKQKELNGKIEELEAALSEKNNIIEKLQEELAKHLCAEEDESLDRKKLNASSDQLAVGQRSTSRLQSLMNQISEKRDKSKSKSVEQAESEKPEKSKKSAKEAKSSVEKPATIQRSKSPSLLTRLRDRSPAKAKSPALEASSYSGSKSLLFMHASMIGKICLVSFIIHTAWSQSEEEPSDAYYGVPLGALHHSADRTKAEMYAADEYTVIFNHFSHSPTKPGCTSVMIGPPRSTDRDAIRSIGVLIPITQPLLTPHTKARSKRNDPFTLFHGFNWPTEFAHLRMDPSQSGVKPQNLNYQPEDAFAGIELHVGSSIDEPAAKDVNIEEEMVSDTSVMKDNHKDDKSQKVVQENGEQTATKAPKKSAQKVTPGTVTSNTTPASTAKPSRVHSVPKAKAAYSTTDARSNVTTTRTTTAKPTTSSVQQATKPIIFFDTKSQTEAAKNREKLELEGPGIVVFNSERITPRPRNVHPSFHGPLARSKEVESQKTTSTTPPSKLPFTRDIITEDGYIAYFGAPQSEVTTDWPRRAPSHRNYDDKPNFVATDKDKILQERKTWSPTTEASTESHSDAASTPLFYVIEDPREQRRRLRAERKKASEQHAQKNTILNSKEHQTAIEIAPQDVRQRFERKYELPVAEDKTVAFTLSHGAKLTDYEWIGLYDQCEDKATPLVSLQGIDPPREEKIDPLSGWKHNISSYRVQILNCNTILIPGFVYNATLAPRGTFIMVGIGRFPDGIEKLVKTTIVGQQDNELKKNYGLEDLMLRLPKSYRTFDIDFISVFNESCLIHPLPALAFVAGVLLAIAVGIYGVSHKDSIVSVNDAQHEMVGSISYSFYLACGALAACIADIVVGILTVTLAQSCL</sequence>
<evidence type="ECO:0000313" key="7">
    <source>
        <dbReference type="Proteomes" id="UP001175271"/>
    </source>
</evidence>
<feature type="region of interest" description="Disordered" evidence="3">
    <location>
        <begin position="1190"/>
        <end position="1281"/>
    </location>
</feature>
<evidence type="ECO:0000259" key="5">
    <source>
        <dbReference type="PROSITE" id="PS51549"/>
    </source>
</evidence>
<feature type="compositionally biased region" description="Polar residues" evidence="3">
    <location>
        <begin position="1415"/>
        <end position="1430"/>
    </location>
</feature>
<evidence type="ECO:0000256" key="4">
    <source>
        <dbReference type="SAM" id="Phobius"/>
    </source>
</evidence>
<feature type="compositionally biased region" description="Polar residues" evidence="3">
    <location>
        <begin position="1226"/>
        <end position="1244"/>
    </location>
</feature>
<accession>A0AA39H3K9</accession>
<feature type="region of interest" description="Disordered" evidence="3">
    <location>
        <begin position="1381"/>
        <end position="1433"/>
    </location>
</feature>
<dbReference type="Proteomes" id="UP001175271">
    <property type="component" value="Unassembled WGS sequence"/>
</dbReference>